<dbReference type="Pfam" id="PF19174">
    <property type="entry name" value="DUF5856"/>
    <property type="match status" value="1"/>
</dbReference>
<dbReference type="AlphaFoldDB" id="A0A6C0BBJ1"/>
<evidence type="ECO:0000313" key="1">
    <source>
        <dbReference type="EMBL" id="QHS89420.1"/>
    </source>
</evidence>
<reference evidence="1" key="1">
    <citation type="journal article" date="2020" name="Nature">
        <title>Giant virus diversity and host interactions through global metagenomics.</title>
        <authorList>
            <person name="Schulz F."/>
            <person name="Roux S."/>
            <person name="Paez-Espino D."/>
            <person name="Jungbluth S."/>
            <person name="Walsh D.A."/>
            <person name="Denef V.J."/>
            <person name="McMahon K.D."/>
            <person name="Konstantinidis K.T."/>
            <person name="Eloe-Fadrosh E.A."/>
            <person name="Kyrpides N.C."/>
            <person name="Woyke T."/>
        </authorList>
    </citation>
    <scope>NUCLEOTIDE SEQUENCE</scope>
    <source>
        <strain evidence="1">GVMAG-M-3300010158-60</strain>
    </source>
</reference>
<protein>
    <submittedName>
        <fullName evidence="1">Uncharacterized protein</fullName>
    </submittedName>
</protein>
<organism evidence="1">
    <name type="scientific">viral metagenome</name>
    <dbReference type="NCBI Taxonomy" id="1070528"/>
    <lineage>
        <taxon>unclassified sequences</taxon>
        <taxon>metagenomes</taxon>
        <taxon>organismal metagenomes</taxon>
    </lineage>
</organism>
<dbReference type="InterPro" id="IPR043876">
    <property type="entry name" value="DUF5856"/>
</dbReference>
<sequence length="124" mass="14685">MSSDDIHFFFMMREQIKLFHWQTKVYSRHKATDDVIKALDESIDKYVEVYMGKYGRPKMISRNNTIRIQNLSESSIVRFIKSCIQHLIKELPKGLKPTDTDLVNLRDEMLGELNQLLYLFTLRG</sequence>
<dbReference type="EMBL" id="MN739109">
    <property type="protein sequence ID" value="QHS89420.1"/>
    <property type="molecule type" value="Genomic_DNA"/>
</dbReference>
<accession>A0A6C0BBJ1</accession>
<proteinExistence type="predicted"/>
<name>A0A6C0BBJ1_9ZZZZ</name>